<dbReference type="SUPFAM" id="SSF103032">
    <property type="entry name" value="Hypothetical protein YwqG"/>
    <property type="match status" value="1"/>
</dbReference>
<dbReference type="InterPro" id="IPR035948">
    <property type="entry name" value="YwqG-like_sf"/>
</dbReference>
<dbReference type="InterPro" id="IPR015315">
    <property type="entry name" value="DUF1963"/>
</dbReference>
<evidence type="ECO:0000313" key="1">
    <source>
        <dbReference type="EMBL" id="SBV34411.1"/>
    </source>
</evidence>
<reference evidence="1" key="1">
    <citation type="submission" date="2016-03" db="EMBL/GenBank/DDBJ databases">
        <authorList>
            <person name="Ploux O."/>
        </authorList>
    </citation>
    <scope>NUCLEOTIDE SEQUENCE</scope>
    <source>
        <strain evidence="1">UC10</strain>
    </source>
</reference>
<sequence>MDQILTAALTLAGVTLAFAGLVYAVWRSRHSRPATATSGPAREYRLPKLSRRAEAGFDEVEISPSRLARIRRQVSPEMADERGDDAACDFAPFLNTESPAAIEAALETIVADVEEEAHRIEHDEAEPVALRLLPQIPLRDAISTDSWLGGRPRLAAGMEWPKIDGQPADFLAQIDCAALPLDLWDGLGPREGALAFFLHRRRPEVRVLHLRDTGVPVALSFALNDAEGWFGPHGDLGQGDLAPFAIRAFPEWPVDLVAVRAGGADPREAADALAAGGEFADRGYDIADPAFHPFDWGSMTAMAALLEMRLGRLEQGAVANGGDASDPCAAINRDACERAREIIAIVHDSAARDAFSPGDATAVMAALHAIRWARAVRTIDPETGAERIETITLPLTTHHPDADLWVEDYRTILFDRAKHAWCADPGNLSAPARAFYEPRWRAMAMREMAAMGGEPLRPLPDFDEGRDLVLLELPSSGLMSRRFGDGDDLVVTIGRADLAIGDFSKARAQLSSSAVHLPE</sequence>
<dbReference type="Pfam" id="PF09234">
    <property type="entry name" value="DUF1963"/>
    <property type="match status" value="1"/>
</dbReference>
<dbReference type="RefSeq" id="WP_295321348.1">
    <property type="nucleotide sequence ID" value="NZ_LT598653.1"/>
</dbReference>
<dbReference type="KEGG" id="sphu:SPPYR_3296"/>
<organism evidence="1">
    <name type="scientific">uncultured Sphingopyxis sp</name>
    <dbReference type="NCBI Taxonomy" id="310581"/>
    <lineage>
        <taxon>Bacteria</taxon>
        <taxon>Pseudomonadati</taxon>
        <taxon>Pseudomonadota</taxon>
        <taxon>Alphaproteobacteria</taxon>
        <taxon>Sphingomonadales</taxon>
        <taxon>Sphingomonadaceae</taxon>
        <taxon>Sphingopyxis</taxon>
        <taxon>environmental samples</taxon>
    </lineage>
</organism>
<proteinExistence type="predicted"/>
<accession>A0A1Y5PWQ4</accession>
<evidence type="ECO:0008006" key="2">
    <source>
        <dbReference type="Google" id="ProtNLM"/>
    </source>
</evidence>
<dbReference type="Gene3D" id="2.30.320.10">
    <property type="entry name" value="YwqG-like"/>
    <property type="match status" value="1"/>
</dbReference>
<protein>
    <recommendedName>
        <fullName evidence="2">DUF1963 domain-containing protein</fullName>
    </recommendedName>
</protein>
<gene>
    <name evidence="1" type="ORF">SPPYR_3296</name>
</gene>
<dbReference type="AlphaFoldDB" id="A0A1Y5PWQ4"/>
<name>A0A1Y5PWQ4_9SPHN</name>
<dbReference type="EMBL" id="LT598653">
    <property type="protein sequence ID" value="SBV34411.1"/>
    <property type="molecule type" value="Genomic_DNA"/>
</dbReference>